<sequence>MQGLVYCQQRTSQDVWKNSLIVTKEEESTLLSQLKQVLLSWSTGKRHWCIDASKEDGSLGRLVNDNHKSPNCVMKKITVNNRPHLCLFAVKQIETGDEIEYNYGDSKWPWRGKVAVGPDIVAAVQTTTPYPDQTSQDYSKRDGVKQVAVSPDRVAAVQTTTPYPDHSTLNSLVAVGPDIVAAVQTTTPYPDQTSQDYSKRDGVKQVAVSPDRVAAVQTTTPYPDHSTLNSLVSTSQNFSLVNYSDSEIDEDCLKEQPLTRGVALKNSSIENVLRLPDYCEPIPDSDESVVYESDHFSNYSILPSDQQAVPKLKRTKSIIMKSRVPEFSDSLYDSSDECPAESLASRPSRRPKRVAFCPAIVESDDSYAGSEDDYIPDKKDEKATLQIAKMSKVLLAMEQGRLGDFQGKSLDEINISVNETICMKEVPEEDMDVASMPEEQGSELDSGDEPTSTSYLRSPKRGKRPKKRETVCMKEVPKEDMDVASMPEEQGSELDSGDEPTSTSYLRSPKRGKRPKKRGKVEPVKRTWTQEECAAVERHLKKFIVLMKVPKKMDCQQCIIAEPQALANRDWKALERCGSNLSPSLLGSGPAVGSIYICCLLAFNRID</sequence>
<feature type="compositionally biased region" description="Basic residues" evidence="1">
    <location>
        <begin position="458"/>
        <end position="467"/>
    </location>
</feature>
<dbReference type="Pfam" id="PF00856">
    <property type="entry name" value="SET"/>
    <property type="match status" value="1"/>
</dbReference>
<evidence type="ECO:0000259" key="2">
    <source>
        <dbReference type="PROSITE" id="PS50280"/>
    </source>
</evidence>
<dbReference type="InterPro" id="IPR001214">
    <property type="entry name" value="SET_dom"/>
</dbReference>
<dbReference type="SUPFAM" id="SSF82199">
    <property type="entry name" value="SET domain"/>
    <property type="match status" value="1"/>
</dbReference>
<dbReference type="PANTHER" id="PTHR33480">
    <property type="entry name" value="SET DOMAIN-CONTAINING PROTEIN-RELATED"/>
    <property type="match status" value="1"/>
</dbReference>
<feature type="region of interest" description="Disordered" evidence="1">
    <location>
        <begin position="435"/>
        <end position="523"/>
    </location>
</feature>
<evidence type="ECO:0000256" key="1">
    <source>
        <dbReference type="SAM" id="MobiDB-lite"/>
    </source>
</evidence>
<dbReference type="Gene3D" id="2.170.270.10">
    <property type="entry name" value="SET domain"/>
    <property type="match status" value="1"/>
</dbReference>
<dbReference type="InterPro" id="IPR046341">
    <property type="entry name" value="SET_dom_sf"/>
</dbReference>
<dbReference type="PROSITE" id="PS50280">
    <property type="entry name" value="SET"/>
    <property type="match status" value="1"/>
</dbReference>
<gene>
    <name evidence="3" type="ORF">KC01_LOCUS22281</name>
</gene>
<feature type="domain" description="SET" evidence="2">
    <location>
        <begin position="1"/>
        <end position="104"/>
    </location>
</feature>
<feature type="compositionally biased region" description="Basic residues" evidence="1">
    <location>
        <begin position="508"/>
        <end position="519"/>
    </location>
</feature>
<dbReference type="Proteomes" id="UP001497482">
    <property type="component" value="Chromosome 2"/>
</dbReference>
<name>A0AAV2KSX3_KNICA</name>
<feature type="compositionally biased region" description="Basic and acidic residues" evidence="1">
    <location>
        <begin position="468"/>
        <end position="481"/>
    </location>
</feature>
<keyword evidence="4" id="KW-1185">Reference proteome</keyword>
<organism evidence="3 4">
    <name type="scientific">Knipowitschia caucasica</name>
    <name type="common">Caucasian dwarf goby</name>
    <name type="synonym">Pomatoschistus caucasicus</name>
    <dbReference type="NCBI Taxonomy" id="637954"/>
    <lineage>
        <taxon>Eukaryota</taxon>
        <taxon>Metazoa</taxon>
        <taxon>Chordata</taxon>
        <taxon>Craniata</taxon>
        <taxon>Vertebrata</taxon>
        <taxon>Euteleostomi</taxon>
        <taxon>Actinopterygii</taxon>
        <taxon>Neopterygii</taxon>
        <taxon>Teleostei</taxon>
        <taxon>Neoteleostei</taxon>
        <taxon>Acanthomorphata</taxon>
        <taxon>Gobiaria</taxon>
        <taxon>Gobiiformes</taxon>
        <taxon>Gobioidei</taxon>
        <taxon>Gobiidae</taxon>
        <taxon>Gobiinae</taxon>
        <taxon>Knipowitschia</taxon>
    </lineage>
</organism>
<protein>
    <recommendedName>
        <fullName evidence="2">SET domain-containing protein</fullName>
    </recommendedName>
</protein>
<accession>A0AAV2KSX3</accession>
<dbReference type="PANTHER" id="PTHR33480:SF5">
    <property type="entry name" value="SI:DKEY-51D8.9"/>
    <property type="match status" value="1"/>
</dbReference>
<dbReference type="AlphaFoldDB" id="A0AAV2KSX3"/>
<reference evidence="3 4" key="1">
    <citation type="submission" date="2024-04" db="EMBL/GenBank/DDBJ databases">
        <authorList>
            <person name="Waldvogel A.-M."/>
            <person name="Schoenle A."/>
        </authorList>
    </citation>
    <scope>NUCLEOTIDE SEQUENCE [LARGE SCALE GENOMIC DNA]</scope>
</reference>
<evidence type="ECO:0000313" key="4">
    <source>
        <dbReference type="Proteomes" id="UP001497482"/>
    </source>
</evidence>
<evidence type="ECO:0000313" key="3">
    <source>
        <dbReference type="EMBL" id="CAL1593131.1"/>
    </source>
</evidence>
<proteinExistence type="predicted"/>
<dbReference type="EMBL" id="OZ035824">
    <property type="protein sequence ID" value="CAL1593131.1"/>
    <property type="molecule type" value="Genomic_DNA"/>
</dbReference>